<reference evidence="4" key="1">
    <citation type="journal article" date="2019" name="Int. J. Syst. Evol. Microbiol.">
        <title>The Global Catalogue of Microorganisms (GCM) 10K type strain sequencing project: providing services to taxonomists for standard genome sequencing and annotation.</title>
        <authorList>
            <consortium name="The Broad Institute Genomics Platform"/>
            <consortium name="The Broad Institute Genome Sequencing Center for Infectious Disease"/>
            <person name="Wu L."/>
            <person name="Ma J."/>
        </authorList>
    </citation>
    <scope>NUCLEOTIDE SEQUENCE [LARGE SCALE GENOMIC DNA]</scope>
    <source>
        <strain evidence="4">KCTC 42182</strain>
    </source>
</reference>
<dbReference type="PANTHER" id="PTHR15032:SF4">
    <property type="entry name" value="N-ACYL-PHOSPHATIDYLETHANOLAMINE-HYDROLYZING PHOSPHOLIPASE D"/>
    <property type="match status" value="1"/>
</dbReference>
<dbReference type="PANTHER" id="PTHR15032">
    <property type="entry name" value="N-ACYL-PHOSPHATIDYLETHANOLAMINE-HYDROLYZING PHOSPHOLIPASE D"/>
    <property type="match status" value="1"/>
</dbReference>
<dbReference type="InterPro" id="IPR036866">
    <property type="entry name" value="RibonucZ/Hydroxyglut_hydro"/>
</dbReference>
<dbReference type="RefSeq" id="WP_379727949.1">
    <property type="nucleotide sequence ID" value="NZ_JBHRYJ010000003.1"/>
</dbReference>
<gene>
    <name evidence="3" type="ORF">ACFOOQ_14600</name>
</gene>
<sequence>MARPPLQKATSRPAHHGPDGRFRNPSGSPARNAGLGDMLPFLWRMTRKRGHLTVPPAGHVLSPAEVRAGMARLGNHDRLTWLGHVAFLMRINGVTLLTDPYLSANAGPGRFGPRRYVPPALGVTDLPPLDLLLVSHNHYDHLDAATVAALPGKDRLRVVVPLGLGGFFRQRGYAHIDELDWYDSIDHAGVTVTATPAVHFSRRGLRDTNRTLWAGFVVTSKADGRQLYFSGDTAHGAVFREMGQRLGPIDLALVGIGAYEPRIIMQASHATPEEAVAIARDIGAKRLIGMHWGTVVLADEPQFEAPERLARAAAAAGYAPHEAGIMKIGETLAF</sequence>
<organism evidence="3 4">
    <name type="scientific">Ferrovibrio xuzhouensis</name>
    <dbReference type="NCBI Taxonomy" id="1576914"/>
    <lineage>
        <taxon>Bacteria</taxon>
        <taxon>Pseudomonadati</taxon>
        <taxon>Pseudomonadota</taxon>
        <taxon>Alphaproteobacteria</taxon>
        <taxon>Rhodospirillales</taxon>
        <taxon>Rhodospirillaceae</taxon>
        <taxon>Ferrovibrio</taxon>
    </lineage>
</organism>
<feature type="domain" description="Metallo-beta-lactamase" evidence="2">
    <location>
        <begin position="105"/>
        <end position="292"/>
    </location>
</feature>
<feature type="region of interest" description="Disordered" evidence="1">
    <location>
        <begin position="1"/>
        <end position="33"/>
    </location>
</feature>
<comment type="caution">
    <text evidence="3">The sequence shown here is derived from an EMBL/GenBank/DDBJ whole genome shotgun (WGS) entry which is preliminary data.</text>
</comment>
<evidence type="ECO:0000313" key="3">
    <source>
        <dbReference type="EMBL" id="MFC3676784.1"/>
    </source>
</evidence>
<evidence type="ECO:0000256" key="1">
    <source>
        <dbReference type="SAM" id="MobiDB-lite"/>
    </source>
</evidence>
<evidence type="ECO:0000259" key="2">
    <source>
        <dbReference type="Pfam" id="PF12706"/>
    </source>
</evidence>
<dbReference type="Gene3D" id="3.60.15.10">
    <property type="entry name" value="Ribonuclease Z/Hydroxyacylglutathione hydrolase-like"/>
    <property type="match status" value="1"/>
</dbReference>
<name>A0ABV7VGX1_9PROT</name>
<proteinExistence type="predicted"/>
<keyword evidence="4" id="KW-1185">Reference proteome</keyword>
<dbReference type="Proteomes" id="UP001595711">
    <property type="component" value="Unassembled WGS sequence"/>
</dbReference>
<dbReference type="InterPro" id="IPR001279">
    <property type="entry name" value="Metallo-B-lactamas"/>
</dbReference>
<accession>A0ABV7VGX1</accession>
<dbReference type="SUPFAM" id="SSF56281">
    <property type="entry name" value="Metallo-hydrolase/oxidoreductase"/>
    <property type="match status" value="1"/>
</dbReference>
<dbReference type="EMBL" id="JBHRYJ010000003">
    <property type="protein sequence ID" value="MFC3676784.1"/>
    <property type="molecule type" value="Genomic_DNA"/>
</dbReference>
<evidence type="ECO:0000313" key="4">
    <source>
        <dbReference type="Proteomes" id="UP001595711"/>
    </source>
</evidence>
<dbReference type="Pfam" id="PF12706">
    <property type="entry name" value="Lactamase_B_2"/>
    <property type="match status" value="1"/>
</dbReference>
<protein>
    <submittedName>
        <fullName evidence="3">MBL fold metallo-hydrolase</fullName>
    </submittedName>
</protein>